<evidence type="ECO:0000313" key="3">
    <source>
        <dbReference type="Proteomes" id="UP000010552"/>
    </source>
</evidence>
<dbReference type="EMBL" id="KB030771">
    <property type="protein sequence ID" value="ELK10037.1"/>
    <property type="molecule type" value="Genomic_DNA"/>
</dbReference>
<keyword evidence="3" id="KW-1185">Reference proteome</keyword>
<accession>L5KFD1</accession>
<evidence type="ECO:0000313" key="2">
    <source>
        <dbReference type="EMBL" id="ELK10037.1"/>
    </source>
</evidence>
<name>L5KFD1_PTEAL</name>
<feature type="region of interest" description="Disordered" evidence="1">
    <location>
        <begin position="47"/>
        <end position="86"/>
    </location>
</feature>
<proteinExistence type="predicted"/>
<gene>
    <name evidence="2" type="ORF">PAL_GLEAN10015279</name>
</gene>
<reference evidence="3" key="1">
    <citation type="journal article" date="2013" name="Science">
        <title>Comparative analysis of bat genomes provides insight into the evolution of flight and immunity.</title>
        <authorList>
            <person name="Zhang G."/>
            <person name="Cowled C."/>
            <person name="Shi Z."/>
            <person name="Huang Z."/>
            <person name="Bishop-Lilly K.A."/>
            <person name="Fang X."/>
            <person name="Wynne J.W."/>
            <person name="Xiong Z."/>
            <person name="Baker M.L."/>
            <person name="Zhao W."/>
            <person name="Tachedjian M."/>
            <person name="Zhu Y."/>
            <person name="Zhou P."/>
            <person name="Jiang X."/>
            <person name="Ng J."/>
            <person name="Yang L."/>
            <person name="Wu L."/>
            <person name="Xiao J."/>
            <person name="Feng Y."/>
            <person name="Chen Y."/>
            <person name="Sun X."/>
            <person name="Zhang Y."/>
            <person name="Marsh G.A."/>
            <person name="Crameri G."/>
            <person name="Broder C.C."/>
            <person name="Frey K.G."/>
            <person name="Wang L.F."/>
            <person name="Wang J."/>
        </authorList>
    </citation>
    <scope>NUCLEOTIDE SEQUENCE [LARGE SCALE GENOMIC DNA]</scope>
</reference>
<dbReference type="Proteomes" id="UP000010552">
    <property type="component" value="Unassembled WGS sequence"/>
</dbReference>
<evidence type="ECO:0000256" key="1">
    <source>
        <dbReference type="SAM" id="MobiDB-lite"/>
    </source>
</evidence>
<protein>
    <submittedName>
        <fullName evidence="2">Ecto-NOX disulfide-thiol exchanger 1</fullName>
    </submittedName>
</protein>
<sequence length="86" mass="8777">MMAAAADGLGSIAIDTTQLNMSMTDPTAWATAMNNLGMVPVGLPGQQLVSGKLSPGSDDAGSRAKGGGRQVPSNLSTRKCRTWSVI</sequence>
<dbReference type="STRING" id="9402.L5KFD1"/>
<organism evidence="2 3">
    <name type="scientific">Pteropus alecto</name>
    <name type="common">Black flying fox</name>
    <dbReference type="NCBI Taxonomy" id="9402"/>
    <lineage>
        <taxon>Eukaryota</taxon>
        <taxon>Metazoa</taxon>
        <taxon>Chordata</taxon>
        <taxon>Craniata</taxon>
        <taxon>Vertebrata</taxon>
        <taxon>Euteleostomi</taxon>
        <taxon>Mammalia</taxon>
        <taxon>Eutheria</taxon>
        <taxon>Laurasiatheria</taxon>
        <taxon>Chiroptera</taxon>
        <taxon>Yinpterochiroptera</taxon>
        <taxon>Pteropodoidea</taxon>
        <taxon>Pteropodidae</taxon>
        <taxon>Pteropodinae</taxon>
        <taxon>Pteropus</taxon>
    </lineage>
</organism>
<dbReference type="AlphaFoldDB" id="L5KFD1"/>
<dbReference type="InParanoid" id="L5KFD1"/>